<dbReference type="SUPFAM" id="SSF88946">
    <property type="entry name" value="Sigma2 domain of RNA polymerase sigma factors"/>
    <property type="match status" value="1"/>
</dbReference>
<evidence type="ECO:0000256" key="2">
    <source>
        <dbReference type="ARBA" id="ARBA00023015"/>
    </source>
</evidence>
<evidence type="ECO:0000259" key="6">
    <source>
        <dbReference type="Pfam" id="PF08281"/>
    </source>
</evidence>
<protein>
    <submittedName>
        <fullName evidence="7">Sigma-70 family RNA polymerase sigma factor</fullName>
    </submittedName>
</protein>
<proteinExistence type="inferred from homology"/>
<dbReference type="EMBL" id="JADKGY010000030">
    <property type="protein sequence ID" value="MBK9984592.1"/>
    <property type="molecule type" value="Genomic_DNA"/>
</dbReference>
<dbReference type="InterPro" id="IPR013324">
    <property type="entry name" value="RNA_pol_sigma_r3/r4-like"/>
</dbReference>
<comment type="similarity">
    <text evidence="1">Belongs to the sigma-70 factor family. ECF subfamily.</text>
</comment>
<keyword evidence="2" id="KW-0805">Transcription regulation</keyword>
<dbReference type="InterPro" id="IPR039425">
    <property type="entry name" value="RNA_pol_sigma-70-like"/>
</dbReference>
<dbReference type="SUPFAM" id="SSF88659">
    <property type="entry name" value="Sigma3 and sigma4 domains of RNA polymerase sigma factors"/>
    <property type="match status" value="1"/>
</dbReference>
<feature type="domain" description="RNA polymerase sigma factor 70 region 4 type 2" evidence="6">
    <location>
        <begin position="126"/>
        <end position="176"/>
    </location>
</feature>
<evidence type="ECO:0000259" key="5">
    <source>
        <dbReference type="Pfam" id="PF04542"/>
    </source>
</evidence>
<dbReference type="Pfam" id="PF04542">
    <property type="entry name" value="Sigma70_r2"/>
    <property type="match status" value="1"/>
</dbReference>
<dbReference type="AlphaFoldDB" id="A0A9D7SZ31"/>
<evidence type="ECO:0000256" key="1">
    <source>
        <dbReference type="ARBA" id="ARBA00010641"/>
    </source>
</evidence>
<dbReference type="Pfam" id="PF08281">
    <property type="entry name" value="Sigma70_r4_2"/>
    <property type="match status" value="1"/>
</dbReference>
<evidence type="ECO:0000256" key="4">
    <source>
        <dbReference type="ARBA" id="ARBA00023163"/>
    </source>
</evidence>
<feature type="domain" description="RNA polymerase sigma-70 region 2" evidence="5">
    <location>
        <begin position="27"/>
        <end position="93"/>
    </location>
</feature>
<evidence type="ECO:0000313" key="7">
    <source>
        <dbReference type="EMBL" id="MBK9984592.1"/>
    </source>
</evidence>
<dbReference type="PANTHER" id="PTHR43133:SF62">
    <property type="entry name" value="RNA POLYMERASE SIGMA FACTOR SIGZ"/>
    <property type="match status" value="1"/>
</dbReference>
<reference evidence="7 8" key="1">
    <citation type="submission" date="2020-10" db="EMBL/GenBank/DDBJ databases">
        <title>Connecting structure to function with the recovery of over 1000 high-quality activated sludge metagenome-assembled genomes encoding full-length rRNA genes using long-read sequencing.</title>
        <authorList>
            <person name="Singleton C.M."/>
            <person name="Petriglieri F."/>
            <person name="Kristensen J.M."/>
            <person name="Kirkegaard R.H."/>
            <person name="Michaelsen T.Y."/>
            <person name="Andersen M.H."/>
            <person name="Karst S.M."/>
            <person name="Dueholm M.S."/>
            <person name="Nielsen P.H."/>
            <person name="Albertsen M."/>
        </authorList>
    </citation>
    <scope>NUCLEOTIDE SEQUENCE [LARGE SCALE GENOMIC DNA]</scope>
    <source>
        <strain evidence="7">Ribe_18-Q3-R11-54_MAXAC.273</strain>
    </source>
</reference>
<dbReference type="PANTHER" id="PTHR43133">
    <property type="entry name" value="RNA POLYMERASE ECF-TYPE SIGMA FACTO"/>
    <property type="match status" value="1"/>
</dbReference>
<dbReference type="CDD" id="cd06171">
    <property type="entry name" value="Sigma70_r4"/>
    <property type="match status" value="1"/>
</dbReference>
<dbReference type="InterPro" id="IPR036388">
    <property type="entry name" value="WH-like_DNA-bd_sf"/>
</dbReference>
<dbReference type="GO" id="GO:0006352">
    <property type="term" value="P:DNA-templated transcription initiation"/>
    <property type="evidence" value="ECO:0007669"/>
    <property type="project" value="InterPro"/>
</dbReference>
<dbReference type="Gene3D" id="1.10.10.10">
    <property type="entry name" value="Winged helix-like DNA-binding domain superfamily/Winged helix DNA-binding domain"/>
    <property type="match status" value="1"/>
</dbReference>
<dbReference type="NCBIfam" id="TIGR02937">
    <property type="entry name" value="sigma70-ECF"/>
    <property type="match status" value="1"/>
</dbReference>
<accession>A0A9D7SZ31</accession>
<dbReference type="GO" id="GO:0003677">
    <property type="term" value="F:DNA binding"/>
    <property type="evidence" value="ECO:0007669"/>
    <property type="project" value="InterPro"/>
</dbReference>
<dbReference type="GO" id="GO:0016987">
    <property type="term" value="F:sigma factor activity"/>
    <property type="evidence" value="ECO:0007669"/>
    <property type="project" value="UniProtKB-KW"/>
</dbReference>
<dbReference type="InterPro" id="IPR007627">
    <property type="entry name" value="RNA_pol_sigma70_r2"/>
</dbReference>
<evidence type="ECO:0000313" key="8">
    <source>
        <dbReference type="Proteomes" id="UP000808337"/>
    </source>
</evidence>
<keyword evidence="3" id="KW-0731">Sigma factor</keyword>
<dbReference type="Gene3D" id="1.10.1740.10">
    <property type="match status" value="1"/>
</dbReference>
<gene>
    <name evidence="7" type="ORF">IPP15_19885</name>
</gene>
<comment type="caution">
    <text evidence="7">The sequence shown here is derived from an EMBL/GenBank/DDBJ whole genome shotgun (WGS) entry which is preliminary data.</text>
</comment>
<dbReference type="InterPro" id="IPR014284">
    <property type="entry name" value="RNA_pol_sigma-70_dom"/>
</dbReference>
<organism evidence="7 8">
    <name type="scientific">Candidatus Opimibacter skivensis</name>
    <dbReference type="NCBI Taxonomy" id="2982028"/>
    <lineage>
        <taxon>Bacteria</taxon>
        <taxon>Pseudomonadati</taxon>
        <taxon>Bacteroidota</taxon>
        <taxon>Saprospiria</taxon>
        <taxon>Saprospirales</taxon>
        <taxon>Saprospiraceae</taxon>
        <taxon>Candidatus Opimibacter</taxon>
    </lineage>
</organism>
<evidence type="ECO:0000256" key="3">
    <source>
        <dbReference type="ARBA" id="ARBA00023082"/>
    </source>
</evidence>
<dbReference type="InterPro" id="IPR013249">
    <property type="entry name" value="RNA_pol_sigma70_r4_t2"/>
</dbReference>
<sequence length="181" mass="20929">MENSLLDAQAQLILALQAGDENSFQILYDSYSAVLFGIIYRIVADQDDAENLLQDCFIKVWQNIARYDPEKGKLATWLFNIARNTAIDFKRSKYFNQKLKNQNIENLVGEHMDQAVTLPLIDTLGLRQLVEKLTPVCREVIEWMYFEGYTQQEIADQKGIPLGTVKSRTRLALKELRAYYN</sequence>
<dbReference type="Proteomes" id="UP000808337">
    <property type="component" value="Unassembled WGS sequence"/>
</dbReference>
<dbReference type="InterPro" id="IPR013325">
    <property type="entry name" value="RNA_pol_sigma_r2"/>
</dbReference>
<name>A0A9D7SZ31_9BACT</name>
<keyword evidence="4" id="KW-0804">Transcription</keyword>